<dbReference type="OrthoDB" id="9804145at2"/>
<organism evidence="1 2">
    <name type="scientific">Flammeovirga pectinis</name>
    <dbReference type="NCBI Taxonomy" id="2494373"/>
    <lineage>
        <taxon>Bacteria</taxon>
        <taxon>Pseudomonadati</taxon>
        <taxon>Bacteroidota</taxon>
        <taxon>Cytophagia</taxon>
        <taxon>Cytophagales</taxon>
        <taxon>Flammeovirgaceae</taxon>
        <taxon>Flammeovirga</taxon>
    </lineage>
</organism>
<evidence type="ECO:0000313" key="1">
    <source>
        <dbReference type="EMBL" id="AZQ60872.1"/>
    </source>
</evidence>
<gene>
    <name evidence="1" type="ORF">EI427_01185</name>
</gene>
<protein>
    <submittedName>
        <fullName evidence="1">Uncharacterized protein</fullName>
    </submittedName>
</protein>
<dbReference type="EMBL" id="CP034562">
    <property type="protein sequence ID" value="AZQ60872.1"/>
    <property type="molecule type" value="Genomic_DNA"/>
</dbReference>
<evidence type="ECO:0000313" key="2">
    <source>
        <dbReference type="Proteomes" id="UP000267268"/>
    </source>
</evidence>
<proteinExistence type="predicted"/>
<keyword evidence="2" id="KW-1185">Reference proteome</keyword>
<name>A0A3Q9FLD8_9BACT</name>
<accession>A0A3Q9FLD8</accession>
<dbReference type="AlphaFoldDB" id="A0A3Q9FLD8"/>
<sequence>MDFFNIKAKKETKKLFDKVSELYNNQVSIIQELSEELFKIRSETGGTEKFKIECGRKHFNAIGSDISLGVAHNFEKVKDIVLENE</sequence>
<reference evidence="1 2" key="1">
    <citation type="submission" date="2018-12" db="EMBL/GenBank/DDBJ databases">
        <title>Flammeovirga pectinis sp. nov., isolated from the gut of the Korean scallop, Patinopecten yessoensis.</title>
        <authorList>
            <person name="Bae J.-W."/>
            <person name="Jeong Y.-S."/>
            <person name="Kang W."/>
        </authorList>
    </citation>
    <scope>NUCLEOTIDE SEQUENCE [LARGE SCALE GENOMIC DNA]</scope>
    <source>
        <strain evidence="1 2">L12M1</strain>
    </source>
</reference>
<dbReference type="KEGG" id="fll:EI427_01185"/>
<dbReference type="Proteomes" id="UP000267268">
    <property type="component" value="Chromosome 1"/>
</dbReference>